<comment type="caution">
    <text evidence="1">The sequence shown here is derived from an EMBL/GenBank/DDBJ whole genome shotgun (WGS) entry which is preliminary data.</text>
</comment>
<protein>
    <submittedName>
        <fullName evidence="1">Uncharacterized protein</fullName>
    </submittedName>
</protein>
<name>A0AC60PS46_IXOPE</name>
<keyword evidence="2" id="KW-1185">Reference proteome</keyword>
<organism evidence="1 2">
    <name type="scientific">Ixodes persulcatus</name>
    <name type="common">Taiga tick</name>
    <dbReference type="NCBI Taxonomy" id="34615"/>
    <lineage>
        <taxon>Eukaryota</taxon>
        <taxon>Metazoa</taxon>
        <taxon>Ecdysozoa</taxon>
        <taxon>Arthropoda</taxon>
        <taxon>Chelicerata</taxon>
        <taxon>Arachnida</taxon>
        <taxon>Acari</taxon>
        <taxon>Parasitiformes</taxon>
        <taxon>Ixodida</taxon>
        <taxon>Ixodoidea</taxon>
        <taxon>Ixodidae</taxon>
        <taxon>Ixodinae</taxon>
        <taxon>Ixodes</taxon>
    </lineage>
</organism>
<evidence type="ECO:0000313" key="1">
    <source>
        <dbReference type="EMBL" id="KAG0423902.1"/>
    </source>
</evidence>
<dbReference type="EMBL" id="JABSTQ010010042">
    <property type="protein sequence ID" value="KAG0423902.1"/>
    <property type="molecule type" value="Genomic_DNA"/>
</dbReference>
<evidence type="ECO:0000313" key="2">
    <source>
        <dbReference type="Proteomes" id="UP000805193"/>
    </source>
</evidence>
<gene>
    <name evidence="1" type="ORF">HPB47_000340</name>
</gene>
<accession>A0AC60PS46</accession>
<sequence length="174" mass="19591">MVRADLLEVFEKVNSPGTIYRIDNLGATFRHEVLQLSPFNAVFSSVTIIAKHKNQYAQEMLESLAIEENEATPTRMKRHRGSVGQYRKQLPSLGEGMDSLLDPLNPKSGLDHWDNEHTDVRGSVLHQGDPGDGAPLKKSHAGSVPAYKKELREVNRLLLDLLTELDHRKVQWTS</sequence>
<proteinExistence type="predicted"/>
<reference evidence="1 2" key="1">
    <citation type="journal article" date="2020" name="Cell">
        <title>Large-Scale Comparative Analyses of Tick Genomes Elucidate Their Genetic Diversity and Vector Capacities.</title>
        <authorList>
            <consortium name="Tick Genome and Microbiome Consortium (TIGMIC)"/>
            <person name="Jia N."/>
            <person name="Wang J."/>
            <person name="Shi W."/>
            <person name="Du L."/>
            <person name="Sun Y."/>
            <person name="Zhan W."/>
            <person name="Jiang J.F."/>
            <person name="Wang Q."/>
            <person name="Zhang B."/>
            <person name="Ji P."/>
            <person name="Bell-Sakyi L."/>
            <person name="Cui X.M."/>
            <person name="Yuan T.T."/>
            <person name="Jiang B.G."/>
            <person name="Yang W.F."/>
            <person name="Lam T.T."/>
            <person name="Chang Q.C."/>
            <person name="Ding S.J."/>
            <person name="Wang X.J."/>
            <person name="Zhu J.G."/>
            <person name="Ruan X.D."/>
            <person name="Zhao L."/>
            <person name="Wei J.T."/>
            <person name="Ye R.Z."/>
            <person name="Que T.C."/>
            <person name="Du C.H."/>
            <person name="Zhou Y.H."/>
            <person name="Cheng J.X."/>
            <person name="Dai P.F."/>
            <person name="Guo W.B."/>
            <person name="Han X.H."/>
            <person name="Huang E.J."/>
            <person name="Li L.F."/>
            <person name="Wei W."/>
            <person name="Gao Y.C."/>
            <person name="Liu J.Z."/>
            <person name="Shao H.Z."/>
            <person name="Wang X."/>
            <person name="Wang C.C."/>
            <person name="Yang T.C."/>
            <person name="Huo Q.B."/>
            <person name="Li W."/>
            <person name="Chen H.Y."/>
            <person name="Chen S.E."/>
            <person name="Zhou L.G."/>
            <person name="Ni X.B."/>
            <person name="Tian J.H."/>
            <person name="Sheng Y."/>
            <person name="Liu T."/>
            <person name="Pan Y.S."/>
            <person name="Xia L.Y."/>
            <person name="Li J."/>
            <person name="Zhao F."/>
            <person name="Cao W.C."/>
        </authorList>
    </citation>
    <scope>NUCLEOTIDE SEQUENCE [LARGE SCALE GENOMIC DNA]</scope>
    <source>
        <strain evidence="1">Iper-2018</strain>
    </source>
</reference>
<dbReference type="Proteomes" id="UP000805193">
    <property type="component" value="Unassembled WGS sequence"/>
</dbReference>